<dbReference type="Proteomes" id="UP000810207">
    <property type="component" value="Unassembled WGS sequence"/>
</dbReference>
<dbReference type="Pfam" id="PF13673">
    <property type="entry name" value="Acetyltransf_10"/>
    <property type="match status" value="1"/>
</dbReference>
<dbReference type="InterPro" id="IPR000182">
    <property type="entry name" value="GNAT_dom"/>
</dbReference>
<protein>
    <submittedName>
        <fullName evidence="2">N-acetylglutamate synthase-like GNAT family acetyltransferase</fullName>
    </submittedName>
</protein>
<dbReference type="InterPro" id="IPR016181">
    <property type="entry name" value="Acyl_CoA_acyltransferase"/>
</dbReference>
<evidence type="ECO:0000313" key="2">
    <source>
        <dbReference type="EMBL" id="MBP2244272.1"/>
    </source>
</evidence>
<sequence>MIRLCKSMDTDVMYQIINDAAKAYKGVIPDDRYHEPYMTLEELKCEMNDGVVFWGFEEKNLLLGVMGIQDKGDVCLIRHAYVRTNQRNSGIGTKLLSHMVALTNKPILIGTWDSAEWAKKFYLKNGFKLVSPDEKKKLLNTYWNVPERQIETSVVLCDSKRPLDKISEYTSSD</sequence>
<dbReference type="RefSeq" id="WP_211081308.1">
    <property type="nucleotide sequence ID" value="NZ_CBCSLC010000070.1"/>
</dbReference>
<evidence type="ECO:0000259" key="1">
    <source>
        <dbReference type="PROSITE" id="PS51186"/>
    </source>
</evidence>
<name>A0ABS4RMZ8_PAEXY</name>
<dbReference type="PROSITE" id="PS51186">
    <property type="entry name" value="GNAT"/>
    <property type="match status" value="1"/>
</dbReference>
<organism evidence="2 3">
    <name type="scientific">Paenibacillus xylanexedens</name>
    <dbReference type="NCBI Taxonomy" id="528191"/>
    <lineage>
        <taxon>Bacteria</taxon>
        <taxon>Bacillati</taxon>
        <taxon>Bacillota</taxon>
        <taxon>Bacilli</taxon>
        <taxon>Bacillales</taxon>
        <taxon>Paenibacillaceae</taxon>
        <taxon>Paenibacillus</taxon>
    </lineage>
</organism>
<keyword evidence="3" id="KW-1185">Reference proteome</keyword>
<reference evidence="2 3" key="1">
    <citation type="submission" date="2021-03" db="EMBL/GenBank/DDBJ databases">
        <title>Genomic Encyclopedia of Type Strains, Phase IV (KMG-IV): sequencing the most valuable type-strain genomes for metagenomic binning, comparative biology and taxonomic classification.</title>
        <authorList>
            <person name="Goeker M."/>
        </authorList>
    </citation>
    <scope>NUCLEOTIDE SEQUENCE [LARGE SCALE GENOMIC DNA]</scope>
    <source>
        <strain evidence="2 3">DSM 21292</strain>
    </source>
</reference>
<evidence type="ECO:0000313" key="3">
    <source>
        <dbReference type="Proteomes" id="UP000810207"/>
    </source>
</evidence>
<gene>
    <name evidence="2" type="ORF">J2Z28_000882</name>
</gene>
<dbReference type="CDD" id="cd04301">
    <property type="entry name" value="NAT_SF"/>
    <property type="match status" value="1"/>
</dbReference>
<dbReference type="EMBL" id="JAGIKV010000002">
    <property type="protein sequence ID" value="MBP2244272.1"/>
    <property type="molecule type" value="Genomic_DNA"/>
</dbReference>
<accession>A0ABS4RMZ8</accession>
<dbReference type="SUPFAM" id="SSF55729">
    <property type="entry name" value="Acyl-CoA N-acyltransferases (Nat)"/>
    <property type="match status" value="1"/>
</dbReference>
<comment type="caution">
    <text evidence="2">The sequence shown here is derived from an EMBL/GenBank/DDBJ whole genome shotgun (WGS) entry which is preliminary data.</text>
</comment>
<proteinExistence type="predicted"/>
<feature type="domain" description="N-acetyltransferase" evidence="1">
    <location>
        <begin position="1"/>
        <end position="148"/>
    </location>
</feature>
<dbReference type="Gene3D" id="3.40.630.30">
    <property type="match status" value="1"/>
</dbReference>